<comment type="similarity">
    <text evidence="1">Belongs to the ParD antitoxin family.</text>
</comment>
<dbReference type="EMBL" id="FMTS01000002">
    <property type="protein sequence ID" value="SCW54393.1"/>
    <property type="molecule type" value="Genomic_DNA"/>
</dbReference>
<dbReference type="InterPro" id="IPR022789">
    <property type="entry name" value="ParD"/>
</dbReference>
<dbReference type="OrthoDB" id="9811310at2"/>
<protein>
    <submittedName>
        <fullName evidence="3">Antitoxin ParD1/3/4</fullName>
    </submittedName>
</protein>
<organism evidence="3 4">
    <name type="scientific">Asticcacaulis taihuensis</name>
    <dbReference type="NCBI Taxonomy" id="260084"/>
    <lineage>
        <taxon>Bacteria</taxon>
        <taxon>Pseudomonadati</taxon>
        <taxon>Pseudomonadota</taxon>
        <taxon>Alphaproteobacteria</taxon>
        <taxon>Caulobacterales</taxon>
        <taxon>Caulobacteraceae</taxon>
        <taxon>Asticcacaulis</taxon>
    </lineage>
</organism>
<evidence type="ECO:0000256" key="2">
    <source>
        <dbReference type="ARBA" id="ARBA00022649"/>
    </source>
</evidence>
<proteinExistence type="inferred from homology"/>
<reference evidence="4" key="1">
    <citation type="submission" date="2016-10" db="EMBL/GenBank/DDBJ databases">
        <authorList>
            <person name="Varghese N."/>
            <person name="Submissions S."/>
        </authorList>
    </citation>
    <scope>NUCLEOTIDE SEQUENCE [LARGE SCALE GENOMIC DNA]</scope>
    <source>
        <strain evidence="4">CGMCC 1.3431</strain>
    </source>
</reference>
<keyword evidence="2" id="KW-1277">Toxin-antitoxin system</keyword>
<name>A0A1G4RBT9_9CAUL</name>
<dbReference type="AlphaFoldDB" id="A0A1G4RBT9"/>
<dbReference type="InterPro" id="IPR038296">
    <property type="entry name" value="ParD_sf"/>
</dbReference>
<dbReference type="GO" id="GO:0006355">
    <property type="term" value="P:regulation of DNA-templated transcription"/>
    <property type="evidence" value="ECO:0007669"/>
    <property type="project" value="InterPro"/>
</dbReference>
<evidence type="ECO:0000313" key="4">
    <source>
        <dbReference type="Proteomes" id="UP000199150"/>
    </source>
</evidence>
<keyword evidence="4" id="KW-1185">Reference proteome</keyword>
<dbReference type="PANTHER" id="PTHR36582">
    <property type="entry name" value="ANTITOXIN PARD"/>
    <property type="match status" value="1"/>
</dbReference>
<evidence type="ECO:0000256" key="1">
    <source>
        <dbReference type="ARBA" id="ARBA00008580"/>
    </source>
</evidence>
<dbReference type="STRING" id="260084.SAMN02927928_1772"/>
<dbReference type="SUPFAM" id="SSF47598">
    <property type="entry name" value="Ribbon-helix-helix"/>
    <property type="match status" value="1"/>
</dbReference>
<dbReference type="Pfam" id="PF03693">
    <property type="entry name" value="ParD_antitoxin"/>
    <property type="match status" value="1"/>
</dbReference>
<accession>A0A1G4RBT9</accession>
<dbReference type="PANTHER" id="PTHR36582:SF2">
    <property type="entry name" value="ANTITOXIN PARD"/>
    <property type="match status" value="1"/>
</dbReference>
<dbReference type="NCBIfam" id="TIGR02606">
    <property type="entry name" value="antidote_CC2985"/>
    <property type="match status" value="1"/>
</dbReference>
<evidence type="ECO:0000313" key="3">
    <source>
        <dbReference type="EMBL" id="SCW54393.1"/>
    </source>
</evidence>
<dbReference type="InterPro" id="IPR010985">
    <property type="entry name" value="Ribbon_hlx_hlx"/>
</dbReference>
<sequence length="83" mass="9423">MPAMSISLSDKMRGFIKSRVEGGDYHNESEYIRDLVRRDQERLKNEEGLIAELDAAMASGISDQKIPDIMREVKARLKADGRL</sequence>
<dbReference type="Proteomes" id="UP000199150">
    <property type="component" value="Unassembled WGS sequence"/>
</dbReference>
<gene>
    <name evidence="3" type="ORF">SAMN02927928_1772</name>
</gene>
<dbReference type="Gene3D" id="6.10.10.120">
    <property type="entry name" value="Antitoxin ParD1-like"/>
    <property type="match status" value="1"/>
</dbReference>